<feature type="transmembrane region" description="Helical" evidence="9">
    <location>
        <begin position="211"/>
        <end position="229"/>
    </location>
</feature>
<feature type="transmembrane region" description="Helical" evidence="9">
    <location>
        <begin position="135"/>
        <end position="156"/>
    </location>
</feature>
<comment type="similarity">
    <text evidence="8">Belongs to the binding-protein-dependent transport system permease family. LivHM subfamily.</text>
</comment>
<dbReference type="InterPro" id="IPR052157">
    <property type="entry name" value="BCAA_transport_permease"/>
</dbReference>
<evidence type="ECO:0000256" key="3">
    <source>
        <dbReference type="ARBA" id="ARBA00022475"/>
    </source>
</evidence>
<dbReference type="EMBL" id="CP032630">
    <property type="protein sequence ID" value="AYF98814.1"/>
    <property type="molecule type" value="Genomic_DNA"/>
</dbReference>
<keyword evidence="6 9" id="KW-1133">Transmembrane helix</keyword>
<dbReference type="Proteomes" id="UP000278886">
    <property type="component" value="Chromosome"/>
</dbReference>
<feature type="transmembrane region" description="Helical" evidence="9">
    <location>
        <begin position="236"/>
        <end position="257"/>
    </location>
</feature>
<organism evidence="10 11">
    <name type="scientific">Protaetiibacter intestinalis</name>
    <dbReference type="NCBI Taxonomy" id="2419774"/>
    <lineage>
        <taxon>Bacteria</taxon>
        <taxon>Bacillati</taxon>
        <taxon>Actinomycetota</taxon>
        <taxon>Actinomycetes</taxon>
        <taxon>Micrococcales</taxon>
        <taxon>Microbacteriaceae</taxon>
        <taxon>Protaetiibacter</taxon>
    </lineage>
</organism>
<feature type="transmembrane region" description="Helical" evidence="9">
    <location>
        <begin position="91"/>
        <end position="115"/>
    </location>
</feature>
<comment type="subcellular location">
    <subcellularLocation>
        <location evidence="1">Cell membrane</location>
        <topology evidence="1">Multi-pass membrane protein</topology>
    </subcellularLocation>
</comment>
<feature type="transmembrane region" description="Helical" evidence="9">
    <location>
        <begin position="263"/>
        <end position="283"/>
    </location>
</feature>
<evidence type="ECO:0000256" key="9">
    <source>
        <dbReference type="SAM" id="Phobius"/>
    </source>
</evidence>
<keyword evidence="2" id="KW-0813">Transport</keyword>
<dbReference type="KEGG" id="lyd:D7I47_11495"/>
<reference evidence="11" key="1">
    <citation type="submission" date="2018-09" db="EMBL/GenBank/DDBJ databases">
        <title>Genome sequencing of strain 2DFWR-13.</title>
        <authorList>
            <person name="Heo J."/>
            <person name="Kim S.-J."/>
            <person name="Kwon S.-W."/>
        </authorList>
    </citation>
    <scope>NUCLEOTIDE SEQUENCE [LARGE SCALE GENOMIC DNA]</scope>
    <source>
        <strain evidence="11">2DFWR-13</strain>
    </source>
</reference>
<dbReference type="InterPro" id="IPR001851">
    <property type="entry name" value="ABC_transp_permease"/>
</dbReference>
<evidence type="ECO:0000256" key="2">
    <source>
        <dbReference type="ARBA" id="ARBA00022448"/>
    </source>
</evidence>
<evidence type="ECO:0000256" key="5">
    <source>
        <dbReference type="ARBA" id="ARBA00022970"/>
    </source>
</evidence>
<evidence type="ECO:0000313" key="10">
    <source>
        <dbReference type="EMBL" id="AYF98814.1"/>
    </source>
</evidence>
<evidence type="ECO:0000256" key="8">
    <source>
        <dbReference type="ARBA" id="ARBA00037998"/>
    </source>
</evidence>
<keyword evidence="7 9" id="KW-0472">Membrane</keyword>
<gene>
    <name evidence="10" type="ORF">D7I47_11495</name>
</gene>
<dbReference type="RefSeq" id="WP_120763183.1">
    <property type="nucleotide sequence ID" value="NZ_CP032630.1"/>
</dbReference>
<feature type="transmembrane region" description="Helical" evidence="9">
    <location>
        <begin position="35"/>
        <end position="53"/>
    </location>
</feature>
<evidence type="ECO:0000256" key="4">
    <source>
        <dbReference type="ARBA" id="ARBA00022692"/>
    </source>
</evidence>
<accession>A0A387B551</accession>
<dbReference type="PANTHER" id="PTHR11795">
    <property type="entry name" value="BRANCHED-CHAIN AMINO ACID TRANSPORT SYSTEM PERMEASE PROTEIN LIVH"/>
    <property type="match status" value="1"/>
</dbReference>
<evidence type="ECO:0000256" key="6">
    <source>
        <dbReference type="ARBA" id="ARBA00022989"/>
    </source>
</evidence>
<sequence>MLQVLLSGLAVGTIYGLVAMAFAVVFYVTKVINFATGQLLMVSILTTVGLVKLGLPDGVAIVLALLLSALLGVATYFVAVRPVLRFDRFSFAWLVSTLGVAIVIQSVFALIFGPASQPFPRGWHAIPIRLPGATITVQELVTLAIGLLAIVGWALLRRHTLLGKLGMAISTDPEIAGTVGANVTAFAVGSFAVGGLLAGLAGILVGPITYGNPYLGDTYGIFGFIALMIGGVQRPAAALGGGLVLGVLSIAANTYIGAQASDWFPFVLVLLVLLLTPNGVFASGSELRRIFRRPALATGGRA</sequence>
<dbReference type="AlphaFoldDB" id="A0A387B551"/>
<feature type="transmembrane region" description="Helical" evidence="9">
    <location>
        <begin position="6"/>
        <end position="28"/>
    </location>
</feature>
<dbReference type="CDD" id="cd06582">
    <property type="entry name" value="TM_PBP1_LivH_like"/>
    <property type="match status" value="1"/>
</dbReference>
<dbReference type="OrthoDB" id="9807115at2"/>
<keyword evidence="3" id="KW-1003">Cell membrane</keyword>
<evidence type="ECO:0000313" key="11">
    <source>
        <dbReference type="Proteomes" id="UP000278886"/>
    </source>
</evidence>
<feature type="transmembrane region" description="Helical" evidence="9">
    <location>
        <begin position="59"/>
        <end position="79"/>
    </location>
</feature>
<keyword evidence="11" id="KW-1185">Reference proteome</keyword>
<keyword evidence="4 9" id="KW-0812">Transmembrane</keyword>
<dbReference type="GO" id="GO:0022857">
    <property type="term" value="F:transmembrane transporter activity"/>
    <property type="evidence" value="ECO:0007669"/>
    <property type="project" value="InterPro"/>
</dbReference>
<protein>
    <submittedName>
        <fullName evidence="10">Branched-chain amino acid ABC transporter permease</fullName>
    </submittedName>
</protein>
<dbReference type="GO" id="GO:0005886">
    <property type="term" value="C:plasma membrane"/>
    <property type="evidence" value="ECO:0007669"/>
    <property type="project" value="UniProtKB-SubCell"/>
</dbReference>
<dbReference type="PANTHER" id="PTHR11795:SF450">
    <property type="entry name" value="ABC TRANSPORTER PERMEASE PROTEIN"/>
    <property type="match status" value="1"/>
</dbReference>
<proteinExistence type="inferred from homology"/>
<dbReference type="GO" id="GO:0006865">
    <property type="term" value="P:amino acid transport"/>
    <property type="evidence" value="ECO:0007669"/>
    <property type="project" value="UniProtKB-KW"/>
</dbReference>
<evidence type="ECO:0000256" key="7">
    <source>
        <dbReference type="ARBA" id="ARBA00023136"/>
    </source>
</evidence>
<name>A0A387B551_9MICO</name>
<feature type="transmembrane region" description="Helical" evidence="9">
    <location>
        <begin position="177"/>
        <end position="205"/>
    </location>
</feature>
<evidence type="ECO:0000256" key="1">
    <source>
        <dbReference type="ARBA" id="ARBA00004651"/>
    </source>
</evidence>
<dbReference type="Pfam" id="PF02653">
    <property type="entry name" value="BPD_transp_2"/>
    <property type="match status" value="1"/>
</dbReference>
<keyword evidence="5" id="KW-0029">Amino-acid transport</keyword>